<dbReference type="RefSeq" id="WP_068905277.1">
    <property type="nucleotide sequence ID" value="NZ_JBHUIF010000017.1"/>
</dbReference>
<evidence type="ECO:0000313" key="2">
    <source>
        <dbReference type="Proteomes" id="UP000094936"/>
    </source>
</evidence>
<dbReference type="OrthoDB" id="334526at2"/>
<protein>
    <submittedName>
        <fullName evidence="1">Uncharacterized protein</fullName>
    </submittedName>
</protein>
<name>A0A1C3EAI8_9GAMM</name>
<gene>
    <name evidence="1" type="ORF">A8L45_20800</name>
</gene>
<accession>A0A1C3EAI8</accession>
<dbReference type="AlphaFoldDB" id="A0A1C3EAI8"/>
<keyword evidence="2" id="KW-1185">Reference proteome</keyword>
<sequence length="185" mass="20583">MNRVFDNYEITLRDEPTYSRNSADNSRAYIHEYCRSNEYQHVSAHGVRVRENDETLASAILLGVGGATGVNENSVAFDGKSLYMASGDALYSLSLPSLELNWCVKVDFATCFGVFWLQDRKCLLTWGELEIGCYSQTGEKMWSSSGPDIFTEWLELHEDIAVVTDFNGDVHSINLSNGAISSANT</sequence>
<proteinExistence type="predicted"/>
<dbReference type="Proteomes" id="UP000094936">
    <property type="component" value="Unassembled WGS sequence"/>
</dbReference>
<dbReference type="EMBL" id="LYBM01000056">
    <property type="protein sequence ID" value="ODA30243.1"/>
    <property type="molecule type" value="Genomic_DNA"/>
</dbReference>
<dbReference type="SUPFAM" id="SSF50998">
    <property type="entry name" value="Quinoprotein alcohol dehydrogenase-like"/>
    <property type="match status" value="1"/>
</dbReference>
<dbReference type="InterPro" id="IPR011047">
    <property type="entry name" value="Quinoprotein_ADH-like_sf"/>
</dbReference>
<organism evidence="1 2">
    <name type="scientific">Veronia pacifica</name>
    <dbReference type="NCBI Taxonomy" id="1080227"/>
    <lineage>
        <taxon>Bacteria</taxon>
        <taxon>Pseudomonadati</taxon>
        <taxon>Pseudomonadota</taxon>
        <taxon>Gammaproteobacteria</taxon>
        <taxon>Vibrionales</taxon>
        <taxon>Vibrionaceae</taxon>
        <taxon>Veronia</taxon>
    </lineage>
</organism>
<evidence type="ECO:0000313" key="1">
    <source>
        <dbReference type="EMBL" id="ODA30243.1"/>
    </source>
</evidence>
<reference evidence="1 2" key="1">
    <citation type="submission" date="2016-05" db="EMBL/GenBank/DDBJ databases">
        <title>Genomic Taxonomy of the Vibrionaceae.</title>
        <authorList>
            <person name="Gomez-Gil B."/>
            <person name="Enciso-Ibarra J."/>
        </authorList>
    </citation>
    <scope>NUCLEOTIDE SEQUENCE [LARGE SCALE GENOMIC DNA]</scope>
    <source>
        <strain evidence="1 2">CAIM 1920</strain>
    </source>
</reference>
<comment type="caution">
    <text evidence="1">The sequence shown here is derived from an EMBL/GenBank/DDBJ whole genome shotgun (WGS) entry which is preliminary data.</text>
</comment>